<dbReference type="InterPro" id="IPR001270">
    <property type="entry name" value="ClpA/B"/>
</dbReference>
<evidence type="ECO:0000313" key="11">
    <source>
        <dbReference type="EMBL" id="TGN20303.1"/>
    </source>
</evidence>
<dbReference type="PANTHER" id="PTHR11669:SF0">
    <property type="entry name" value="PROTEIN STICHEL-LIKE 2"/>
    <property type="match status" value="1"/>
</dbReference>
<evidence type="ECO:0000256" key="1">
    <source>
        <dbReference type="ARBA" id="ARBA00006360"/>
    </source>
</evidence>
<name>A0A4R9M0U5_9LEPT</name>
<dbReference type="SMART" id="SM00382">
    <property type="entry name" value="AAA"/>
    <property type="match status" value="1"/>
</dbReference>
<keyword evidence="2" id="KW-0479">Metal-binding</keyword>
<gene>
    <name evidence="8 11" type="primary">dnaX</name>
    <name evidence="11" type="ORF">EHS15_03575</name>
</gene>
<protein>
    <recommendedName>
        <fullName evidence="8">DNA polymerase III subunit gamma/tau</fullName>
        <ecNumber evidence="8">2.7.7.7</ecNumber>
    </recommendedName>
</protein>
<evidence type="ECO:0000256" key="8">
    <source>
        <dbReference type="RuleBase" id="RU364063"/>
    </source>
</evidence>
<dbReference type="InterPro" id="IPR012763">
    <property type="entry name" value="DNA_pol_III_sug/sutau_N"/>
</dbReference>
<evidence type="ECO:0000256" key="2">
    <source>
        <dbReference type="ARBA" id="ARBA00022723"/>
    </source>
</evidence>
<comment type="catalytic activity">
    <reaction evidence="7 8">
        <text>DNA(n) + a 2'-deoxyribonucleoside 5'-triphosphate = DNA(n+1) + diphosphate</text>
        <dbReference type="Rhea" id="RHEA:22508"/>
        <dbReference type="Rhea" id="RHEA-COMP:17339"/>
        <dbReference type="Rhea" id="RHEA-COMP:17340"/>
        <dbReference type="ChEBI" id="CHEBI:33019"/>
        <dbReference type="ChEBI" id="CHEBI:61560"/>
        <dbReference type="ChEBI" id="CHEBI:173112"/>
        <dbReference type="EC" id="2.7.7.7"/>
    </reaction>
</comment>
<keyword evidence="8" id="KW-0235">DNA replication</keyword>
<feature type="domain" description="AAA+ ATPase" evidence="10">
    <location>
        <begin position="39"/>
        <end position="181"/>
    </location>
</feature>
<dbReference type="Pfam" id="PF22608">
    <property type="entry name" value="DNAX_ATPase_lid"/>
    <property type="match status" value="1"/>
</dbReference>
<feature type="compositionally biased region" description="Polar residues" evidence="9">
    <location>
        <begin position="451"/>
        <end position="460"/>
    </location>
</feature>
<feature type="compositionally biased region" description="Basic and acidic residues" evidence="9">
    <location>
        <begin position="473"/>
        <end position="483"/>
    </location>
</feature>
<dbReference type="Gene3D" id="1.10.8.60">
    <property type="match status" value="1"/>
</dbReference>
<dbReference type="OrthoDB" id="9810148at2"/>
<dbReference type="Proteomes" id="UP000298058">
    <property type="component" value="Unassembled WGS sequence"/>
</dbReference>
<accession>A0A4R9M0U5</accession>
<dbReference type="SUPFAM" id="SSF52540">
    <property type="entry name" value="P-loop containing nucleoside triphosphate hydrolases"/>
    <property type="match status" value="1"/>
</dbReference>
<keyword evidence="5 8" id="KW-0067">ATP-binding</keyword>
<dbReference type="GO" id="GO:0006261">
    <property type="term" value="P:DNA-templated DNA replication"/>
    <property type="evidence" value="ECO:0007669"/>
    <property type="project" value="TreeGrafter"/>
</dbReference>
<dbReference type="RefSeq" id="WP_135759168.1">
    <property type="nucleotide sequence ID" value="NZ_RQHW01000013.1"/>
</dbReference>
<evidence type="ECO:0000256" key="9">
    <source>
        <dbReference type="SAM" id="MobiDB-lite"/>
    </source>
</evidence>
<comment type="similarity">
    <text evidence="1 8">Belongs to the DnaX/STICHEL family.</text>
</comment>
<evidence type="ECO:0000256" key="3">
    <source>
        <dbReference type="ARBA" id="ARBA00022741"/>
    </source>
</evidence>
<dbReference type="InterPro" id="IPR045085">
    <property type="entry name" value="HLD_clamp_pol_III_gamma_tau"/>
</dbReference>
<evidence type="ECO:0000313" key="12">
    <source>
        <dbReference type="Proteomes" id="UP000298058"/>
    </source>
</evidence>
<evidence type="ECO:0000256" key="5">
    <source>
        <dbReference type="ARBA" id="ARBA00022840"/>
    </source>
</evidence>
<dbReference type="PANTHER" id="PTHR11669">
    <property type="entry name" value="REPLICATION FACTOR C / DNA POLYMERASE III GAMMA-TAU SUBUNIT"/>
    <property type="match status" value="1"/>
</dbReference>
<dbReference type="NCBIfam" id="NF011517">
    <property type="entry name" value="PRK14956.1"/>
    <property type="match status" value="1"/>
</dbReference>
<organism evidence="11 12">
    <name type="scientific">Leptospira idonii</name>
    <dbReference type="NCBI Taxonomy" id="1193500"/>
    <lineage>
        <taxon>Bacteria</taxon>
        <taxon>Pseudomonadati</taxon>
        <taxon>Spirochaetota</taxon>
        <taxon>Spirochaetia</taxon>
        <taxon>Leptospirales</taxon>
        <taxon>Leptospiraceae</taxon>
        <taxon>Leptospira</taxon>
    </lineage>
</organism>
<keyword evidence="12" id="KW-1185">Reference proteome</keyword>
<comment type="caution">
    <text evidence="11">The sequence shown here is derived from an EMBL/GenBank/DDBJ whole genome shotgun (WGS) entry which is preliminary data.</text>
</comment>
<feature type="compositionally biased region" description="Basic and acidic residues" evidence="9">
    <location>
        <begin position="440"/>
        <end position="450"/>
    </location>
</feature>
<dbReference type="InterPro" id="IPR003593">
    <property type="entry name" value="AAA+_ATPase"/>
</dbReference>
<keyword evidence="3 8" id="KW-0547">Nucleotide-binding</keyword>
<dbReference type="Gene3D" id="3.40.50.300">
    <property type="entry name" value="P-loop containing nucleotide triphosphate hydrolases"/>
    <property type="match status" value="1"/>
</dbReference>
<dbReference type="NCBIfam" id="TIGR02397">
    <property type="entry name" value="dnaX_nterm"/>
    <property type="match status" value="1"/>
</dbReference>
<dbReference type="FunFam" id="3.40.50.300:FF:000014">
    <property type="entry name" value="DNA polymerase III subunit gamma/tau"/>
    <property type="match status" value="1"/>
</dbReference>
<keyword evidence="8 11" id="KW-0808">Transferase</keyword>
<dbReference type="InterPro" id="IPR050238">
    <property type="entry name" value="DNA_Rep/Repair_Clamp_Loader"/>
</dbReference>
<dbReference type="CDD" id="cd00009">
    <property type="entry name" value="AAA"/>
    <property type="match status" value="1"/>
</dbReference>
<dbReference type="GO" id="GO:0005524">
    <property type="term" value="F:ATP binding"/>
    <property type="evidence" value="ECO:0007669"/>
    <property type="project" value="UniProtKB-KW"/>
</dbReference>
<feature type="region of interest" description="Disordered" evidence="9">
    <location>
        <begin position="393"/>
        <end position="495"/>
    </location>
</feature>
<dbReference type="GO" id="GO:0046872">
    <property type="term" value="F:metal ion binding"/>
    <property type="evidence" value="ECO:0007669"/>
    <property type="project" value="UniProtKB-KW"/>
</dbReference>
<keyword evidence="8 11" id="KW-0548">Nucleotidyltransferase</keyword>
<keyword evidence="4" id="KW-0862">Zinc</keyword>
<dbReference type="GO" id="GO:0003887">
    <property type="term" value="F:DNA-directed DNA polymerase activity"/>
    <property type="evidence" value="ECO:0007669"/>
    <property type="project" value="UniProtKB-KW"/>
</dbReference>
<comment type="function">
    <text evidence="8">DNA polymerase III is a complex, multichain enzyme responsible for most of the replicative synthesis in bacteria. This DNA polymerase also exhibits 3' to 5' exonuclease activity.</text>
</comment>
<reference evidence="11" key="1">
    <citation type="journal article" date="2019" name="PLoS Negl. Trop. Dis.">
        <title>Revisiting the worldwide diversity of Leptospira species in the environment.</title>
        <authorList>
            <person name="Vincent A.T."/>
            <person name="Schiettekatte O."/>
            <person name="Bourhy P."/>
            <person name="Veyrier F.J."/>
            <person name="Picardeau M."/>
        </authorList>
    </citation>
    <scope>NUCLEOTIDE SEQUENCE [LARGE SCALE GENOMIC DNA]</scope>
    <source>
        <strain evidence="11">201300427</strain>
    </source>
</reference>
<dbReference type="NCBIfam" id="NF004046">
    <property type="entry name" value="PRK05563.1"/>
    <property type="match status" value="1"/>
</dbReference>
<dbReference type="GO" id="GO:0009360">
    <property type="term" value="C:DNA polymerase III complex"/>
    <property type="evidence" value="ECO:0007669"/>
    <property type="project" value="InterPro"/>
</dbReference>
<dbReference type="Pfam" id="PF13177">
    <property type="entry name" value="DNA_pol3_delta2"/>
    <property type="match status" value="1"/>
</dbReference>
<keyword evidence="6 8" id="KW-0239">DNA-directed DNA polymerase</keyword>
<proteinExistence type="inferred from homology"/>
<sequence>MNENHQVLFRKYRPQFFRDVIYQDLAVGSLSNAFKSKKIGHAYIFIGPRGVGKTTIARILAKRLNCERPDGVEPCNECLSCTEITKGISNDVLEIDAASNSGVDNVRELRENVKFNAMGGRYRVYILDEVHMLSGAAFNALLKTLEEPPPHVVFILATTEYHKIPETILSRCQDFHFKKVPVNVLQQYVESLCVKENFKFDAEGLFWIAKKGDGSVRDTLSFMEQAVVFTDGNLTGAKLRKMIGYHGIDTFSELLSDILDSSRSAKIFEKLENFFQEGIDLIKFTWDFLEFLNSLLLIKDNLADRESLNIPQEDLQKLKTQYRELDRETLVLLAENIFLIHEKLNQMKLRTSYEVKVYLEIQYRKLLLEREKPSVSGLLARLSDLTKQIQGDIGNLHGNESIPASAPAKPAPEQKQSVAAAKPPEVKKETTALENPFDLPPEKKESKSIDSSHSTGATNPNREEPKQNTSPMEMEKLLKEKFSGMEVDPDQFKNI</sequence>
<dbReference type="EMBL" id="RQHW01000013">
    <property type="protein sequence ID" value="TGN20303.1"/>
    <property type="molecule type" value="Genomic_DNA"/>
</dbReference>
<evidence type="ECO:0000256" key="6">
    <source>
        <dbReference type="ARBA" id="ARBA00022932"/>
    </source>
</evidence>
<evidence type="ECO:0000259" key="10">
    <source>
        <dbReference type="SMART" id="SM00382"/>
    </source>
</evidence>
<dbReference type="PRINTS" id="PR00300">
    <property type="entry name" value="CLPPROTEASEA"/>
</dbReference>
<dbReference type="AlphaFoldDB" id="A0A4R9M0U5"/>
<dbReference type="InterPro" id="IPR027417">
    <property type="entry name" value="P-loop_NTPase"/>
</dbReference>
<comment type="subunit">
    <text evidence="8">DNA polymerase III contains a core (composed of alpha, epsilon and theta chains) that associates with a tau subunit. This core dimerizes to form the POLIII' complex. PolIII' associates with the gamma complex (composed of gamma, delta, delta', psi and chi chains) and with the beta chain to form the complete DNA polymerase III complex.</text>
</comment>
<dbReference type="EC" id="2.7.7.7" evidence="8"/>
<dbReference type="CDD" id="cd18137">
    <property type="entry name" value="HLD_clamp_pol_III_gamma_tau"/>
    <property type="match status" value="1"/>
</dbReference>
<evidence type="ECO:0000256" key="4">
    <source>
        <dbReference type="ARBA" id="ARBA00022833"/>
    </source>
</evidence>
<evidence type="ECO:0000256" key="7">
    <source>
        <dbReference type="ARBA" id="ARBA00049244"/>
    </source>
</evidence>